<organism evidence="1 2">
    <name type="scientific">Photorhabdus khanii NC19</name>
    <dbReference type="NCBI Taxonomy" id="1004151"/>
    <lineage>
        <taxon>Bacteria</taxon>
        <taxon>Pseudomonadati</taxon>
        <taxon>Pseudomonadota</taxon>
        <taxon>Gammaproteobacteria</taxon>
        <taxon>Enterobacterales</taxon>
        <taxon>Morganellaceae</taxon>
        <taxon>Photorhabdus</taxon>
    </lineage>
</organism>
<proteinExistence type="predicted"/>
<accession>W3V9I0</accession>
<protein>
    <submittedName>
        <fullName evidence="1">Uncharacterized protein</fullName>
    </submittedName>
</protein>
<sequence length="41" mass="4760">MNRNDMSYMLTASNLFKLLAVGQQGGKNLFYWSFVNVQLCR</sequence>
<dbReference type="Proteomes" id="UP000018957">
    <property type="component" value="Unassembled WGS sequence"/>
</dbReference>
<dbReference type="PATRIC" id="fig|1004151.3.peg.1219"/>
<comment type="caution">
    <text evidence="1">The sequence shown here is derived from an EMBL/GenBank/DDBJ whole genome shotgun (WGS) entry which is preliminary data.</text>
</comment>
<gene>
    <name evidence="1" type="ORF">PTE_01194</name>
</gene>
<evidence type="ECO:0000313" key="2">
    <source>
        <dbReference type="Proteomes" id="UP000018957"/>
    </source>
</evidence>
<dbReference type="AlphaFoldDB" id="W3V9I0"/>
<evidence type="ECO:0000313" key="1">
    <source>
        <dbReference type="EMBL" id="ETS32561.1"/>
    </source>
</evidence>
<dbReference type="EMBL" id="AYSJ01000004">
    <property type="protein sequence ID" value="ETS32561.1"/>
    <property type="molecule type" value="Genomic_DNA"/>
</dbReference>
<dbReference type="RefSeq" id="WP_269149782.1">
    <property type="nucleotide sequence ID" value="NZ_AYSJ01000004.1"/>
</dbReference>
<reference evidence="1 2" key="1">
    <citation type="submission" date="2013-11" db="EMBL/GenBank/DDBJ databases">
        <title>Elucidation of the Photorhabdus temperata genome and generation of transposon mutant library to identify motility mutants.</title>
        <authorList>
            <person name="Hurst S.G.IV."/>
            <person name="Micheals B."/>
            <person name="Abebe-Akele F."/>
            <person name="Rowedder H."/>
            <person name="Bullock H."/>
            <person name="Jackobeck R."/>
            <person name="Janicki E."/>
            <person name="Tisa L.S."/>
        </authorList>
    </citation>
    <scope>NUCLEOTIDE SEQUENCE [LARGE SCALE GENOMIC DNA]</scope>
    <source>
        <strain evidence="1 2">NC19</strain>
    </source>
</reference>
<name>W3V9I0_9GAMM</name>
<keyword evidence="2" id="KW-1185">Reference proteome</keyword>